<gene>
    <name evidence="1" type="ORF">CYLTODRAFT_280003</name>
</gene>
<evidence type="ECO:0000313" key="1">
    <source>
        <dbReference type="EMBL" id="KIY67838.1"/>
    </source>
</evidence>
<organism evidence="1 2">
    <name type="scientific">Cylindrobasidium torrendii FP15055 ss-10</name>
    <dbReference type="NCBI Taxonomy" id="1314674"/>
    <lineage>
        <taxon>Eukaryota</taxon>
        <taxon>Fungi</taxon>
        <taxon>Dikarya</taxon>
        <taxon>Basidiomycota</taxon>
        <taxon>Agaricomycotina</taxon>
        <taxon>Agaricomycetes</taxon>
        <taxon>Agaricomycetidae</taxon>
        <taxon>Agaricales</taxon>
        <taxon>Marasmiineae</taxon>
        <taxon>Physalacriaceae</taxon>
        <taxon>Cylindrobasidium</taxon>
    </lineage>
</organism>
<dbReference type="Proteomes" id="UP000054007">
    <property type="component" value="Unassembled WGS sequence"/>
</dbReference>
<accession>A0A0D7BBE5</accession>
<dbReference type="AlphaFoldDB" id="A0A0D7BBE5"/>
<sequence length="274" mass="30173">MSKRFGFWRRHLEQPPRRIAGRPIKQNFSSQLQYSFRLAAGMGLGGKMLTHFTCSTRGAFDTMIWPFWERCTWKCGTSRRYPGKDSKQCTLSLLPPPPKQSTAHTTSPAGMQSAWKSLSATKALLHIISNPRAATFGIIGLLRTSATHILCLHFVSWNIHPTDRSQAMPILPSPSSAHHPRFSNTQGTLPRPQRRVTCAPMSIQCTGEQSYGDQDAAIGICLWNVLRCLAHSPLRLTASISPSTTPSLSRRSSLSGAYSEELLHAAGSVCDPSS</sequence>
<dbReference type="EMBL" id="KN880516">
    <property type="protein sequence ID" value="KIY67838.1"/>
    <property type="molecule type" value="Genomic_DNA"/>
</dbReference>
<name>A0A0D7BBE5_9AGAR</name>
<proteinExistence type="predicted"/>
<evidence type="ECO:0000313" key="2">
    <source>
        <dbReference type="Proteomes" id="UP000054007"/>
    </source>
</evidence>
<keyword evidence="2" id="KW-1185">Reference proteome</keyword>
<protein>
    <submittedName>
        <fullName evidence="1">Uncharacterized protein</fullName>
    </submittedName>
</protein>
<reference evidence="1 2" key="1">
    <citation type="journal article" date="2015" name="Fungal Genet. Biol.">
        <title>Evolution of novel wood decay mechanisms in Agaricales revealed by the genome sequences of Fistulina hepatica and Cylindrobasidium torrendii.</title>
        <authorList>
            <person name="Floudas D."/>
            <person name="Held B.W."/>
            <person name="Riley R."/>
            <person name="Nagy L.G."/>
            <person name="Koehler G."/>
            <person name="Ransdell A.S."/>
            <person name="Younus H."/>
            <person name="Chow J."/>
            <person name="Chiniquy J."/>
            <person name="Lipzen A."/>
            <person name="Tritt A."/>
            <person name="Sun H."/>
            <person name="Haridas S."/>
            <person name="LaButti K."/>
            <person name="Ohm R.A."/>
            <person name="Kues U."/>
            <person name="Blanchette R.A."/>
            <person name="Grigoriev I.V."/>
            <person name="Minto R.E."/>
            <person name="Hibbett D.S."/>
        </authorList>
    </citation>
    <scope>NUCLEOTIDE SEQUENCE [LARGE SCALE GENOMIC DNA]</scope>
    <source>
        <strain evidence="1 2">FP15055 ss-10</strain>
    </source>
</reference>